<dbReference type="STRING" id="295068.MAQ5080_00834"/>
<evidence type="ECO:0000313" key="4">
    <source>
        <dbReference type="EMBL" id="SBS27486.1"/>
    </source>
</evidence>
<evidence type="ECO:0000256" key="2">
    <source>
        <dbReference type="SAM" id="SignalP"/>
    </source>
</evidence>
<dbReference type="EMBL" id="FLOC01000003">
    <property type="protein sequence ID" value="SBS27486.1"/>
    <property type="molecule type" value="Genomic_DNA"/>
</dbReference>
<dbReference type="InterPro" id="IPR011250">
    <property type="entry name" value="OMP/PagP_B-barrel"/>
</dbReference>
<keyword evidence="4" id="KW-0812">Transmembrane</keyword>
<name>A0A1A8T582_9GAMM</name>
<feature type="domain" description="Outer membrane protein beta-barrel" evidence="3">
    <location>
        <begin position="13"/>
        <end position="167"/>
    </location>
</feature>
<dbReference type="SUPFAM" id="SSF56925">
    <property type="entry name" value="OMPA-like"/>
    <property type="match status" value="1"/>
</dbReference>
<dbReference type="Proteomes" id="UP000092627">
    <property type="component" value="Unassembled WGS sequence"/>
</dbReference>
<dbReference type="RefSeq" id="WP_067207195.1">
    <property type="nucleotide sequence ID" value="NZ_FLOC01000003.1"/>
</dbReference>
<dbReference type="Pfam" id="PF13505">
    <property type="entry name" value="OMP_b-brl"/>
    <property type="match status" value="1"/>
</dbReference>
<proteinExistence type="predicted"/>
<feature type="chain" id="PRO_5008378799" evidence="2">
    <location>
        <begin position="19"/>
        <end position="167"/>
    </location>
</feature>
<evidence type="ECO:0000256" key="1">
    <source>
        <dbReference type="ARBA" id="ARBA00022729"/>
    </source>
</evidence>
<keyword evidence="1 2" id="KW-0732">Signal</keyword>
<reference evidence="4 5" key="1">
    <citation type="submission" date="2016-06" db="EMBL/GenBank/DDBJ databases">
        <authorList>
            <person name="Kjaerup R.B."/>
            <person name="Dalgaard T.S."/>
            <person name="Juul-Madsen H.R."/>
        </authorList>
    </citation>
    <scope>NUCLEOTIDE SEQUENCE [LARGE SCALE GENOMIC DNA]</scope>
    <source>
        <strain evidence="4 5">CECT 5080</strain>
    </source>
</reference>
<organism evidence="4 5">
    <name type="scientific">Marinomonas aquimarina</name>
    <dbReference type="NCBI Taxonomy" id="295068"/>
    <lineage>
        <taxon>Bacteria</taxon>
        <taxon>Pseudomonadati</taxon>
        <taxon>Pseudomonadota</taxon>
        <taxon>Gammaproteobacteria</taxon>
        <taxon>Oceanospirillales</taxon>
        <taxon>Oceanospirillaceae</taxon>
        <taxon>Marinomonas</taxon>
    </lineage>
</organism>
<gene>
    <name evidence="4" type="ORF">MAQ5080_00834</name>
</gene>
<accession>A0A1A8T582</accession>
<evidence type="ECO:0000259" key="3">
    <source>
        <dbReference type="Pfam" id="PF13505"/>
    </source>
</evidence>
<sequence length="167" mass="17717">MKKTLLATSILMSSASFAGMYLGASAGVAEADQSFLDNSHSFSVTAGYELNDNFALELAYVDLGDMDDNIGAGLTVNIDGLLFSAVGKVPVTQSIDLFAKVGLFAWDARADRDAFGTVLKDDGADAAFGVGASVDVTPNFGLYAQFQQFDIDDDEVQNYSLGAQYMF</sequence>
<feature type="signal peptide" evidence="2">
    <location>
        <begin position="1"/>
        <end position="18"/>
    </location>
</feature>
<dbReference type="AlphaFoldDB" id="A0A1A8T582"/>
<dbReference type="InterPro" id="IPR027385">
    <property type="entry name" value="Beta-barrel_OMP"/>
</dbReference>
<dbReference type="OrthoDB" id="5786186at2"/>
<dbReference type="Gene3D" id="2.40.160.20">
    <property type="match status" value="1"/>
</dbReference>
<keyword evidence="4" id="KW-0472">Membrane</keyword>
<keyword evidence="5" id="KW-1185">Reference proteome</keyword>
<evidence type="ECO:0000313" key="5">
    <source>
        <dbReference type="Proteomes" id="UP000092627"/>
    </source>
</evidence>
<protein>
    <submittedName>
        <fullName evidence="4">OmpA-like transmembrane domain protein</fullName>
    </submittedName>
</protein>